<protein>
    <recommendedName>
        <fullName evidence="3">Ribosome maturation factor RimP</fullName>
    </recommendedName>
</protein>
<dbReference type="RefSeq" id="WP_126050104.1">
    <property type="nucleotide sequence ID" value="NZ_QYTV02000003.1"/>
</dbReference>
<dbReference type="CDD" id="cd01734">
    <property type="entry name" value="YlxS_C"/>
    <property type="match status" value="1"/>
</dbReference>
<feature type="domain" description="Ribosome maturation factor RimP N-terminal" evidence="4">
    <location>
        <begin position="12"/>
        <end position="83"/>
    </location>
</feature>
<dbReference type="InterPro" id="IPR036847">
    <property type="entry name" value="RimP_C_sf"/>
</dbReference>
<dbReference type="GO" id="GO:0006412">
    <property type="term" value="P:translation"/>
    <property type="evidence" value="ECO:0007669"/>
    <property type="project" value="TreeGrafter"/>
</dbReference>
<dbReference type="Proteomes" id="UP000287156">
    <property type="component" value="Unassembled WGS sequence"/>
</dbReference>
<keyword evidence="2 3" id="KW-0690">Ribosome biogenesis</keyword>
<dbReference type="InterPro" id="IPR028998">
    <property type="entry name" value="RimP_C"/>
</dbReference>
<keyword evidence="7" id="KW-1185">Reference proteome</keyword>
<dbReference type="InterPro" id="IPR028989">
    <property type="entry name" value="RimP_N"/>
</dbReference>
<dbReference type="Gene3D" id="2.30.30.180">
    <property type="entry name" value="Ribosome maturation factor RimP, C-terminal domain"/>
    <property type="match status" value="1"/>
</dbReference>
<dbReference type="GO" id="GO:0005829">
    <property type="term" value="C:cytosol"/>
    <property type="evidence" value="ECO:0007669"/>
    <property type="project" value="TreeGrafter"/>
</dbReference>
<reference evidence="6" key="1">
    <citation type="submission" date="2018-12" db="EMBL/GenBank/DDBJ databases">
        <authorList>
            <person name="Sun L."/>
            <person name="Chen Z."/>
        </authorList>
    </citation>
    <scope>NUCLEOTIDE SEQUENCE [LARGE SCALE GENOMIC DNA]</scope>
    <source>
        <strain evidence="6">3-2-2</strain>
    </source>
</reference>
<dbReference type="OrthoDB" id="9805006at2"/>
<dbReference type="InterPro" id="IPR003728">
    <property type="entry name" value="Ribosome_maturation_RimP"/>
</dbReference>
<evidence type="ECO:0000313" key="6">
    <source>
        <dbReference type="EMBL" id="RST75515.1"/>
    </source>
</evidence>
<evidence type="ECO:0000256" key="2">
    <source>
        <dbReference type="ARBA" id="ARBA00022517"/>
    </source>
</evidence>
<comment type="subcellular location">
    <subcellularLocation>
        <location evidence="3">Cytoplasm</location>
    </subcellularLocation>
</comment>
<dbReference type="HAMAP" id="MF_01077">
    <property type="entry name" value="RimP"/>
    <property type="match status" value="1"/>
</dbReference>
<name>A0A429Y2P7_9BACI</name>
<dbReference type="PANTHER" id="PTHR33867">
    <property type="entry name" value="RIBOSOME MATURATION FACTOR RIMP"/>
    <property type="match status" value="1"/>
</dbReference>
<dbReference type="Pfam" id="PF02576">
    <property type="entry name" value="RimP_N"/>
    <property type="match status" value="1"/>
</dbReference>
<evidence type="ECO:0000259" key="4">
    <source>
        <dbReference type="Pfam" id="PF02576"/>
    </source>
</evidence>
<evidence type="ECO:0000256" key="1">
    <source>
        <dbReference type="ARBA" id="ARBA00022490"/>
    </source>
</evidence>
<keyword evidence="1 3" id="KW-0963">Cytoplasm</keyword>
<sequence>MSKVTDKVEELAAPILEEMQLELVDIEYVKEGKNWFLRLFIDKENGVDIEECGIVSEQLGEKLDELDPIPHNYFLEVSSPGAERPLKKADDIRKAIGKQVNVKTYEPIDGEKEFEGKLTEFNGETLKIDVKIKTRTKTFEIPFEKVAKARLAVVF</sequence>
<gene>
    <name evidence="3 6" type="primary">rimP</name>
    <name evidence="6" type="ORF">D4T97_009785</name>
</gene>
<comment type="caution">
    <text evidence="6">The sequence shown here is derived from an EMBL/GenBank/DDBJ whole genome shotgun (WGS) entry which is preliminary data.</text>
</comment>
<dbReference type="AlphaFoldDB" id="A0A429Y2P7"/>
<evidence type="ECO:0000313" key="7">
    <source>
        <dbReference type="Proteomes" id="UP000287156"/>
    </source>
</evidence>
<evidence type="ECO:0000256" key="3">
    <source>
        <dbReference type="HAMAP-Rule" id="MF_01077"/>
    </source>
</evidence>
<dbReference type="SUPFAM" id="SSF75420">
    <property type="entry name" value="YhbC-like, N-terminal domain"/>
    <property type="match status" value="1"/>
</dbReference>
<proteinExistence type="inferred from homology"/>
<comment type="function">
    <text evidence="3">Required for maturation of 30S ribosomal subunits.</text>
</comment>
<dbReference type="PANTHER" id="PTHR33867:SF1">
    <property type="entry name" value="RIBOSOME MATURATION FACTOR RIMP"/>
    <property type="match status" value="1"/>
</dbReference>
<dbReference type="GO" id="GO:0000028">
    <property type="term" value="P:ribosomal small subunit assembly"/>
    <property type="evidence" value="ECO:0007669"/>
    <property type="project" value="TreeGrafter"/>
</dbReference>
<dbReference type="EMBL" id="QYTV02000003">
    <property type="protein sequence ID" value="RST75515.1"/>
    <property type="molecule type" value="Genomic_DNA"/>
</dbReference>
<dbReference type="InterPro" id="IPR035956">
    <property type="entry name" value="RimP_N_sf"/>
</dbReference>
<feature type="domain" description="Ribosome maturation factor RimP C-terminal" evidence="5">
    <location>
        <begin position="86"/>
        <end position="155"/>
    </location>
</feature>
<dbReference type="Gene3D" id="3.30.300.70">
    <property type="entry name" value="RimP-like superfamily, N-terminal"/>
    <property type="match status" value="1"/>
</dbReference>
<dbReference type="FunFam" id="3.30.300.70:FF:000001">
    <property type="entry name" value="Ribosome maturation factor RimP"/>
    <property type="match status" value="1"/>
</dbReference>
<dbReference type="NCBIfam" id="NF000928">
    <property type="entry name" value="PRK00092.1-2"/>
    <property type="match status" value="1"/>
</dbReference>
<comment type="similarity">
    <text evidence="3">Belongs to the RimP family.</text>
</comment>
<dbReference type="SUPFAM" id="SSF74942">
    <property type="entry name" value="YhbC-like, C-terminal domain"/>
    <property type="match status" value="1"/>
</dbReference>
<accession>A0A429Y2P7</accession>
<evidence type="ECO:0000259" key="5">
    <source>
        <dbReference type="Pfam" id="PF17384"/>
    </source>
</evidence>
<organism evidence="6 7">
    <name type="scientific">Siminovitchia acidinfaciens</name>
    <dbReference type="NCBI Taxonomy" id="2321395"/>
    <lineage>
        <taxon>Bacteria</taxon>
        <taxon>Bacillati</taxon>
        <taxon>Bacillota</taxon>
        <taxon>Bacilli</taxon>
        <taxon>Bacillales</taxon>
        <taxon>Bacillaceae</taxon>
        <taxon>Siminovitchia</taxon>
    </lineage>
</organism>
<dbReference type="Pfam" id="PF17384">
    <property type="entry name" value="DUF150_C"/>
    <property type="match status" value="1"/>
</dbReference>